<gene>
    <name evidence="3" type="ORF">CPB83DRAFT_846209</name>
</gene>
<dbReference type="GO" id="GO:0006895">
    <property type="term" value="P:Golgi to endosome transport"/>
    <property type="evidence" value="ECO:0007669"/>
    <property type="project" value="TreeGrafter"/>
</dbReference>
<dbReference type="GO" id="GO:0030276">
    <property type="term" value="F:clathrin binding"/>
    <property type="evidence" value="ECO:0007669"/>
    <property type="project" value="TreeGrafter"/>
</dbReference>
<dbReference type="PANTHER" id="PTHR12276">
    <property type="entry name" value="EPSIN/ENT-RELATED"/>
    <property type="match status" value="1"/>
</dbReference>
<dbReference type="GO" id="GO:0005768">
    <property type="term" value="C:endosome"/>
    <property type="evidence" value="ECO:0007669"/>
    <property type="project" value="TreeGrafter"/>
</dbReference>
<name>A0A9P6EQ23_9AGAR</name>
<feature type="region of interest" description="Disordered" evidence="1">
    <location>
        <begin position="397"/>
        <end position="453"/>
    </location>
</feature>
<dbReference type="OrthoDB" id="4033880at2759"/>
<dbReference type="GO" id="GO:0030125">
    <property type="term" value="C:clathrin vesicle coat"/>
    <property type="evidence" value="ECO:0007669"/>
    <property type="project" value="TreeGrafter"/>
</dbReference>
<dbReference type="InterPro" id="IPR013809">
    <property type="entry name" value="ENTH"/>
</dbReference>
<dbReference type="FunFam" id="1.25.40.90:FF:000006">
    <property type="entry name" value="Clathrin interactor 1"/>
    <property type="match status" value="1"/>
</dbReference>
<dbReference type="PANTHER" id="PTHR12276:SF45">
    <property type="entry name" value="CLATHRIN INTERACTOR 1"/>
    <property type="match status" value="1"/>
</dbReference>
<feature type="domain" description="ENTH" evidence="2">
    <location>
        <begin position="28"/>
        <end position="161"/>
    </location>
</feature>
<dbReference type="SUPFAM" id="SSF48464">
    <property type="entry name" value="ENTH/VHS domain"/>
    <property type="match status" value="1"/>
</dbReference>
<dbReference type="GO" id="GO:0005886">
    <property type="term" value="C:plasma membrane"/>
    <property type="evidence" value="ECO:0007669"/>
    <property type="project" value="TreeGrafter"/>
</dbReference>
<feature type="compositionally biased region" description="Gly residues" evidence="1">
    <location>
        <begin position="214"/>
        <end position="228"/>
    </location>
</feature>
<dbReference type="SMART" id="SM00273">
    <property type="entry name" value="ENTH"/>
    <property type="match status" value="1"/>
</dbReference>
<dbReference type="GO" id="GO:0005543">
    <property type="term" value="F:phospholipid binding"/>
    <property type="evidence" value="ECO:0007669"/>
    <property type="project" value="TreeGrafter"/>
</dbReference>
<evidence type="ECO:0000256" key="1">
    <source>
        <dbReference type="SAM" id="MobiDB-lite"/>
    </source>
</evidence>
<dbReference type="EMBL" id="MU157829">
    <property type="protein sequence ID" value="KAF9533295.1"/>
    <property type="molecule type" value="Genomic_DNA"/>
</dbReference>
<dbReference type="Pfam" id="PF01417">
    <property type="entry name" value="ENTH"/>
    <property type="match status" value="1"/>
</dbReference>
<dbReference type="Gene3D" id="1.25.40.90">
    <property type="match status" value="1"/>
</dbReference>
<keyword evidence="4" id="KW-1185">Reference proteome</keyword>
<accession>A0A9P6EQ23</accession>
<dbReference type="GO" id="GO:0006897">
    <property type="term" value="P:endocytosis"/>
    <property type="evidence" value="ECO:0007669"/>
    <property type="project" value="TreeGrafter"/>
</dbReference>
<sequence length="549" mass="57400">MDKIESLSNTISNITLYDLKSMYNQAKNVVLNVSEMEGKVREATNEDPWGASSTLMQDIAQGTFHFQYFNEIMPAIYSRFMEKEARQWRQIYKALQLLEYLIKHGSERVVDDARSHISTLKMLRNFHYIDDKGKDEGINVRNRSKELIELLSDVEKIRSERKKAKANKNKYIGVGSDGMGFGGGGGFETSGGGRYGGFGSESSSSYNTNDHYSSGGGGGGSSSRGGGSSFSDNARNQQFEAYDAGDDEIPHSATRTSTSTRRSTPSAATPTRKATAPPPPAPAPIKEVDLLGGFDEDSFAAPPSAGLATNKALPAVAAPLSLDDDDFDDFQAAPIQQQLSGPASVAPAPTTKKPNLMDMLGATPVQPATGFGQPQQLQQQNLGGFGMGGGMGMGMGGHRPTSSLSTGSSQFSSPMTAQPAQNMFGGGAPLRPTMGNSSLSSSAGGFKPATGTAPAAAKAGSVNFDDLWNMSLGTSGQAKPAAGPSAGKSIKDLEKEKASAGLWGGQHQKQGSMGMGMGFGGAPQKPNNAFGSFGNAPPPSTGGGDDLLL</sequence>
<organism evidence="3 4">
    <name type="scientific">Crepidotus variabilis</name>
    <dbReference type="NCBI Taxonomy" id="179855"/>
    <lineage>
        <taxon>Eukaryota</taxon>
        <taxon>Fungi</taxon>
        <taxon>Dikarya</taxon>
        <taxon>Basidiomycota</taxon>
        <taxon>Agaricomycotina</taxon>
        <taxon>Agaricomycetes</taxon>
        <taxon>Agaricomycetidae</taxon>
        <taxon>Agaricales</taxon>
        <taxon>Agaricineae</taxon>
        <taxon>Crepidotaceae</taxon>
        <taxon>Crepidotus</taxon>
    </lineage>
</organism>
<dbReference type="Proteomes" id="UP000807306">
    <property type="component" value="Unassembled WGS sequence"/>
</dbReference>
<feature type="compositionally biased region" description="Low complexity" evidence="1">
    <location>
        <begin position="443"/>
        <end position="453"/>
    </location>
</feature>
<dbReference type="InterPro" id="IPR008942">
    <property type="entry name" value="ENTH_VHS"/>
</dbReference>
<reference evidence="3" key="1">
    <citation type="submission" date="2020-11" db="EMBL/GenBank/DDBJ databases">
        <authorList>
            <consortium name="DOE Joint Genome Institute"/>
            <person name="Ahrendt S."/>
            <person name="Riley R."/>
            <person name="Andreopoulos W."/>
            <person name="Labutti K."/>
            <person name="Pangilinan J."/>
            <person name="Ruiz-Duenas F.J."/>
            <person name="Barrasa J.M."/>
            <person name="Sanchez-Garcia M."/>
            <person name="Camarero S."/>
            <person name="Miyauchi S."/>
            <person name="Serrano A."/>
            <person name="Linde D."/>
            <person name="Babiker R."/>
            <person name="Drula E."/>
            <person name="Ayuso-Fernandez I."/>
            <person name="Pacheco R."/>
            <person name="Padilla G."/>
            <person name="Ferreira P."/>
            <person name="Barriuso J."/>
            <person name="Kellner H."/>
            <person name="Castanera R."/>
            <person name="Alfaro M."/>
            <person name="Ramirez L."/>
            <person name="Pisabarro A.G."/>
            <person name="Kuo A."/>
            <person name="Tritt A."/>
            <person name="Lipzen A."/>
            <person name="He G."/>
            <person name="Yan M."/>
            <person name="Ng V."/>
            <person name="Cullen D."/>
            <person name="Martin F."/>
            <person name="Rosso M.-N."/>
            <person name="Henrissat B."/>
            <person name="Hibbett D."/>
            <person name="Martinez A.T."/>
            <person name="Grigoriev I.V."/>
        </authorList>
    </citation>
    <scope>NUCLEOTIDE SEQUENCE</scope>
    <source>
        <strain evidence="3">CBS 506.95</strain>
    </source>
</reference>
<feature type="compositionally biased region" description="Low complexity" evidence="1">
    <location>
        <begin position="252"/>
        <end position="275"/>
    </location>
</feature>
<protein>
    <recommendedName>
        <fullName evidence="2">ENTH domain-containing protein</fullName>
    </recommendedName>
</protein>
<dbReference type="CDD" id="cd16992">
    <property type="entry name" value="ENTH_Ent3"/>
    <property type="match status" value="1"/>
</dbReference>
<feature type="region of interest" description="Disordered" evidence="1">
    <location>
        <begin position="201"/>
        <end position="288"/>
    </location>
</feature>
<proteinExistence type="predicted"/>
<comment type="caution">
    <text evidence="3">The sequence shown here is derived from an EMBL/GenBank/DDBJ whole genome shotgun (WGS) entry which is preliminary data.</text>
</comment>
<dbReference type="PROSITE" id="PS50942">
    <property type="entry name" value="ENTH"/>
    <property type="match status" value="1"/>
</dbReference>
<evidence type="ECO:0000313" key="3">
    <source>
        <dbReference type="EMBL" id="KAF9533295.1"/>
    </source>
</evidence>
<evidence type="ECO:0000313" key="4">
    <source>
        <dbReference type="Proteomes" id="UP000807306"/>
    </source>
</evidence>
<evidence type="ECO:0000259" key="2">
    <source>
        <dbReference type="PROSITE" id="PS50942"/>
    </source>
</evidence>
<dbReference type="GO" id="GO:0005829">
    <property type="term" value="C:cytosol"/>
    <property type="evidence" value="ECO:0007669"/>
    <property type="project" value="GOC"/>
</dbReference>
<feature type="region of interest" description="Disordered" evidence="1">
    <location>
        <begin position="498"/>
        <end position="549"/>
    </location>
</feature>
<dbReference type="AlphaFoldDB" id="A0A9P6EQ23"/>
<feature type="compositionally biased region" description="Low complexity" evidence="1">
    <location>
        <begin position="402"/>
        <end position="413"/>
    </location>
</feature>